<accession>A0AAD3XEQ1</accession>
<dbReference type="Proteomes" id="UP001279734">
    <property type="component" value="Unassembled WGS sequence"/>
</dbReference>
<feature type="transmembrane region" description="Helical" evidence="1">
    <location>
        <begin position="340"/>
        <end position="357"/>
    </location>
</feature>
<gene>
    <name evidence="2" type="ORF">Nepgr_003970</name>
</gene>
<evidence type="ECO:0000313" key="3">
    <source>
        <dbReference type="Proteomes" id="UP001279734"/>
    </source>
</evidence>
<name>A0AAD3XEQ1_NEPGR</name>
<proteinExistence type="predicted"/>
<evidence type="ECO:0000313" key="2">
    <source>
        <dbReference type="EMBL" id="GMH02131.1"/>
    </source>
</evidence>
<comment type="caution">
    <text evidence="2">The sequence shown here is derived from an EMBL/GenBank/DDBJ whole genome shotgun (WGS) entry which is preliminary data.</text>
</comment>
<sequence>MKLQLELASSDGFLRSGSCLRTLWFAAETSVRGLLIECFCFSVPGEFPGLKSRPPDGILDGDPQPAKIKILSGPAASAKLIEVNVAYHSVPSHLKTRTKSPVPAVDEGGCKNPIPDQVLVDSASHEAGTPVNSPPVIVMDDGDLDQQTSSPANAECYARRKVSSMASLLIESDLSQRTYAACSVSARFVPEDDGAISGSMKDESAYVVSNSDHSILDVGAPCMDDHDAGPPHCDLAPGNEGGGSCVLVDVNLASVGAKPPVSESESFDYGLDASVSDDSASNVLVFPFGSGGFHALLQAFPSMFAELAGPVAAVICCAVSLGPADVCRLLNTKLEFPPSLLHWIVMVFAGFGGLFGAE</sequence>
<dbReference type="EMBL" id="BSYO01000003">
    <property type="protein sequence ID" value="GMH02131.1"/>
    <property type="molecule type" value="Genomic_DNA"/>
</dbReference>
<keyword evidence="1" id="KW-0812">Transmembrane</keyword>
<reference evidence="2" key="1">
    <citation type="submission" date="2023-05" db="EMBL/GenBank/DDBJ databases">
        <title>Nepenthes gracilis genome sequencing.</title>
        <authorList>
            <person name="Fukushima K."/>
        </authorList>
    </citation>
    <scope>NUCLEOTIDE SEQUENCE</scope>
    <source>
        <strain evidence="2">SING2019-196</strain>
    </source>
</reference>
<organism evidence="2 3">
    <name type="scientific">Nepenthes gracilis</name>
    <name type="common">Slender pitcher plant</name>
    <dbReference type="NCBI Taxonomy" id="150966"/>
    <lineage>
        <taxon>Eukaryota</taxon>
        <taxon>Viridiplantae</taxon>
        <taxon>Streptophyta</taxon>
        <taxon>Embryophyta</taxon>
        <taxon>Tracheophyta</taxon>
        <taxon>Spermatophyta</taxon>
        <taxon>Magnoliopsida</taxon>
        <taxon>eudicotyledons</taxon>
        <taxon>Gunneridae</taxon>
        <taxon>Pentapetalae</taxon>
        <taxon>Caryophyllales</taxon>
        <taxon>Nepenthaceae</taxon>
        <taxon>Nepenthes</taxon>
    </lineage>
</organism>
<keyword evidence="3" id="KW-1185">Reference proteome</keyword>
<protein>
    <submittedName>
        <fullName evidence="2">Uncharacterized protein</fullName>
    </submittedName>
</protein>
<keyword evidence="1" id="KW-1133">Transmembrane helix</keyword>
<keyword evidence="1" id="KW-0472">Membrane</keyword>
<evidence type="ECO:0000256" key="1">
    <source>
        <dbReference type="SAM" id="Phobius"/>
    </source>
</evidence>
<dbReference type="AlphaFoldDB" id="A0AAD3XEQ1"/>